<evidence type="ECO:0000313" key="2">
    <source>
        <dbReference type="Proteomes" id="UP000179616"/>
    </source>
</evidence>
<evidence type="ECO:0000313" key="1">
    <source>
        <dbReference type="EMBL" id="OHU22569.1"/>
    </source>
</evidence>
<dbReference type="EMBL" id="MLIK01000019">
    <property type="protein sequence ID" value="OHU22569.1"/>
    <property type="molecule type" value="Genomic_DNA"/>
</dbReference>
<gene>
    <name evidence="1" type="ORF">BKG76_19200</name>
</gene>
<accession>A0A1S1L604</accession>
<dbReference type="Proteomes" id="UP000179616">
    <property type="component" value="Unassembled WGS sequence"/>
</dbReference>
<comment type="caution">
    <text evidence="1">The sequence shown here is derived from an EMBL/GenBank/DDBJ whole genome shotgun (WGS) entry which is preliminary data.</text>
</comment>
<proteinExistence type="predicted"/>
<organism evidence="1 2">
    <name type="scientific">Mycobacteroides franklinii</name>
    <dbReference type="NCBI Taxonomy" id="948102"/>
    <lineage>
        <taxon>Bacteria</taxon>
        <taxon>Bacillati</taxon>
        <taxon>Actinomycetota</taxon>
        <taxon>Actinomycetes</taxon>
        <taxon>Mycobacteriales</taxon>
        <taxon>Mycobacteriaceae</taxon>
        <taxon>Mycobacteroides</taxon>
    </lineage>
</organism>
<reference evidence="1 2" key="1">
    <citation type="submission" date="2016-10" db="EMBL/GenBank/DDBJ databases">
        <title>Evaluation of Human, Veterinary and Environmental Mycobacterium chelonae Isolates by Core Genome Phylogenomic Analysis, Targeted Gene Comparison, and Anti-microbial Susceptibility Patterns: A Tale of Mistaken Identities.</title>
        <authorList>
            <person name="Fogelson S.B."/>
            <person name="Camus A.C."/>
            <person name="Lorenz W."/>
            <person name="Vasireddy R."/>
            <person name="Vasireddy S."/>
            <person name="Smith T."/>
            <person name="Brown-Elliott B.A."/>
            <person name="Wallace R.J.Jr."/>
            <person name="Hasan N.A."/>
            <person name="Reischl U."/>
            <person name="Sanchez S."/>
        </authorList>
    </citation>
    <scope>NUCLEOTIDE SEQUENCE [LARGE SCALE GENOMIC DNA]</scope>
    <source>
        <strain evidence="1 2">1559</strain>
    </source>
</reference>
<protein>
    <submittedName>
        <fullName evidence="1">Uncharacterized protein</fullName>
    </submittedName>
</protein>
<name>A0A1S1L604_9MYCO</name>
<dbReference type="AlphaFoldDB" id="A0A1S1L604"/>
<sequence length="72" mass="8106">MRQGRLKLFGEYLFCALTAHSKVCVQYFAVMVCHLLRQPICPPLGPPIRPRGVANALRQTVAEGHISTCHFR</sequence>